<dbReference type="EMBL" id="JANPWB010000006">
    <property type="protein sequence ID" value="KAJ1180683.1"/>
    <property type="molecule type" value="Genomic_DNA"/>
</dbReference>
<proteinExistence type="predicted"/>
<dbReference type="Proteomes" id="UP001066276">
    <property type="component" value="Chromosome 3_2"/>
</dbReference>
<protein>
    <submittedName>
        <fullName evidence="2">Uncharacterized protein</fullName>
    </submittedName>
</protein>
<dbReference type="AlphaFoldDB" id="A0AAV7TYI4"/>
<keyword evidence="3" id="KW-1185">Reference proteome</keyword>
<evidence type="ECO:0000313" key="2">
    <source>
        <dbReference type="EMBL" id="KAJ1180683.1"/>
    </source>
</evidence>
<accession>A0AAV7TYI4</accession>
<name>A0AAV7TYI4_PLEWA</name>
<reference evidence="2" key="1">
    <citation type="journal article" date="2022" name="bioRxiv">
        <title>Sequencing and chromosome-scale assembly of the giantPleurodeles waltlgenome.</title>
        <authorList>
            <person name="Brown T."/>
            <person name="Elewa A."/>
            <person name="Iarovenko S."/>
            <person name="Subramanian E."/>
            <person name="Araus A.J."/>
            <person name="Petzold A."/>
            <person name="Susuki M."/>
            <person name="Suzuki K.-i.T."/>
            <person name="Hayashi T."/>
            <person name="Toyoda A."/>
            <person name="Oliveira C."/>
            <person name="Osipova E."/>
            <person name="Leigh N.D."/>
            <person name="Simon A."/>
            <person name="Yun M.H."/>
        </authorList>
    </citation>
    <scope>NUCLEOTIDE SEQUENCE</scope>
    <source>
        <strain evidence="2">20211129_DDA</strain>
        <tissue evidence="2">Liver</tissue>
    </source>
</reference>
<feature type="region of interest" description="Disordered" evidence="1">
    <location>
        <begin position="1"/>
        <end position="22"/>
    </location>
</feature>
<sequence length="136" mass="14119">MAGSRVVLPSGPSMVAGAETPPSLDTTSWCRRLLPLPPGVPPASGVSLVVLVLPLPPGVPPPVSPPSGVLLVVLVLPLPTEVPPSFLPPLCPSSRPPLLSLPSSPGLRREGLYEAPHHPEVDVDRFLTALHPGQEQ</sequence>
<evidence type="ECO:0000313" key="3">
    <source>
        <dbReference type="Proteomes" id="UP001066276"/>
    </source>
</evidence>
<organism evidence="2 3">
    <name type="scientific">Pleurodeles waltl</name>
    <name type="common">Iberian ribbed newt</name>
    <dbReference type="NCBI Taxonomy" id="8319"/>
    <lineage>
        <taxon>Eukaryota</taxon>
        <taxon>Metazoa</taxon>
        <taxon>Chordata</taxon>
        <taxon>Craniata</taxon>
        <taxon>Vertebrata</taxon>
        <taxon>Euteleostomi</taxon>
        <taxon>Amphibia</taxon>
        <taxon>Batrachia</taxon>
        <taxon>Caudata</taxon>
        <taxon>Salamandroidea</taxon>
        <taxon>Salamandridae</taxon>
        <taxon>Pleurodelinae</taxon>
        <taxon>Pleurodeles</taxon>
    </lineage>
</organism>
<comment type="caution">
    <text evidence="2">The sequence shown here is derived from an EMBL/GenBank/DDBJ whole genome shotgun (WGS) entry which is preliminary data.</text>
</comment>
<evidence type="ECO:0000256" key="1">
    <source>
        <dbReference type="SAM" id="MobiDB-lite"/>
    </source>
</evidence>
<gene>
    <name evidence="2" type="ORF">NDU88_005900</name>
</gene>